<dbReference type="Pfam" id="PF19326">
    <property type="entry name" value="AMP_deaminase"/>
    <property type="match status" value="1"/>
</dbReference>
<feature type="compositionally biased region" description="Gly residues" evidence="2">
    <location>
        <begin position="267"/>
        <end position="276"/>
    </location>
</feature>
<dbReference type="Gene3D" id="3.20.20.140">
    <property type="entry name" value="Metal-dependent hydrolases"/>
    <property type="match status" value="3"/>
</dbReference>
<gene>
    <name evidence="3" type="ORF">STCU_08089</name>
</gene>
<dbReference type="GO" id="GO:0005829">
    <property type="term" value="C:cytosol"/>
    <property type="evidence" value="ECO:0007669"/>
    <property type="project" value="TreeGrafter"/>
</dbReference>
<evidence type="ECO:0000256" key="1">
    <source>
        <dbReference type="ARBA" id="ARBA00006676"/>
    </source>
</evidence>
<dbReference type="PANTHER" id="PTHR11359:SF0">
    <property type="entry name" value="AMP DEAMINASE"/>
    <property type="match status" value="1"/>
</dbReference>
<dbReference type="GO" id="GO:0003876">
    <property type="term" value="F:AMP deaminase activity"/>
    <property type="evidence" value="ECO:0007669"/>
    <property type="project" value="InterPro"/>
</dbReference>
<evidence type="ECO:0000313" key="3">
    <source>
        <dbReference type="EMBL" id="EPY22865.1"/>
    </source>
</evidence>
<feature type="region of interest" description="Disordered" evidence="2">
    <location>
        <begin position="777"/>
        <end position="797"/>
    </location>
</feature>
<feature type="region of interest" description="Disordered" evidence="2">
    <location>
        <begin position="23"/>
        <end position="44"/>
    </location>
</feature>
<comment type="caution">
    <text evidence="3">The sequence shown here is derived from an EMBL/GenBank/DDBJ whole genome shotgun (WGS) entry which is preliminary data.</text>
</comment>
<reference evidence="3 4" key="1">
    <citation type="journal article" date="2013" name="PLoS ONE">
        <title>Predicting the Proteins of Angomonas deanei, Strigomonas culicis and Their Respective Endosymbionts Reveals New Aspects of the Trypanosomatidae Family.</title>
        <authorList>
            <person name="Motta M.C."/>
            <person name="Martins A.C."/>
            <person name="de Souza S.S."/>
            <person name="Catta-Preta C.M."/>
            <person name="Silva R."/>
            <person name="Klein C.C."/>
            <person name="de Almeida L.G."/>
            <person name="de Lima Cunha O."/>
            <person name="Ciapina L.P."/>
            <person name="Brocchi M."/>
            <person name="Colabardini A.C."/>
            <person name="de Araujo Lima B."/>
            <person name="Machado C.R."/>
            <person name="de Almeida Soares C.M."/>
            <person name="Probst C.M."/>
            <person name="de Menezes C.B."/>
            <person name="Thompson C.E."/>
            <person name="Bartholomeu D.C."/>
            <person name="Gradia D.F."/>
            <person name="Pavoni D.P."/>
            <person name="Grisard E.C."/>
            <person name="Fantinatti-Garboggini F."/>
            <person name="Marchini F.K."/>
            <person name="Rodrigues-Luiz G.F."/>
            <person name="Wagner G."/>
            <person name="Goldman G.H."/>
            <person name="Fietto J.L."/>
            <person name="Elias M.C."/>
            <person name="Goldman M.H."/>
            <person name="Sagot M.F."/>
            <person name="Pereira M."/>
            <person name="Stoco P.H."/>
            <person name="de Mendonca-Neto R.P."/>
            <person name="Teixeira S.M."/>
            <person name="Maciel T.E."/>
            <person name="de Oliveira Mendes T.A."/>
            <person name="Urmenyi T.P."/>
            <person name="de Souza W."/>
            <person name="Schenkman S."/>
            <person name="de Vasconcelos A.T."/>
        </authorList>
    </citation>
    <scope>NUCLEOTIDE SEQUENCE [LARGE SCALE GENOMIC DNA]</scope>
</reference>
<accession>S9VI50</accession>
<feature type="region of interest" description="Disordered" evidence="2">
    <location>
        <begin position="267"/>
        <end position="291"/>
    </location>
</feature>
<dbReference type="AlphaFoldDB" id="S9VI50"/>
<dbReference type="PANTHER" id="PTHR11359">
    <property type="entry name" value="AMP DEAMINASE"/>
    <property type="match status" value="1"/>
</dbReference>
<dbReference type="EMBL" id="ATMH01008089">
    <property type="protein sequence ID" value="EPY22865.1"/>
    <property type="molecule type" value="Genomic_DNA"/>
</dbReference>
<dbReference type="Gene3D" id="4.10.800.20">
    <property type="match status" value="2"/>
</dbReference>
<feature type="compositionally biased region" description="Low complexity" evidence="2">
    <location>
        <begin position="777"/>
        <end position="787"/>
    </location>
</feature>
<dbReference type="InterPro" id="IPR006329">
    <property type="entry name" value="AMPD"/>
</dbReference>
<dbReference type="OrthoDB" id="278456at2759"/>
<comment type="similarity">
    <text evidence="1">Belongs to the metallo-dependent hydrolases superfamily. Adenosine and AMP deaminases family.</text>
</comment>
<proteinExistence type="inferred from homology"/>
<dbReference type="GO" id="GO:0046033">
    <property type="term" value="P:AMP metabolic process"/>
    <property type="evidence" value="ECO:0007669"/>
    <property type="project" value="TreeGrafter"/>
</dbReference>
<dbReference type="SUPFAM" id="SSF51556">
    <property type="entry name" value="Metallo-dependent hydrolases"/>
    <property type="match status" value="1"/>
</dbReference>
<evidence type="ECO:0000256" key="2">
    <source>
        <dbReference type="SAM" id="MobiDB-lite"/>
    </source>
</evidence>
<dbReference type="InterPro" id="IPR032466">
    <property type="entry name" value="Metal_Hydrolase"/>
</dbReference>
<dbReference type="Proteomes" id="UP000015354">
    <property type="component" value="Unassembled WGS sequence"/>
</dbReference>
<evidence type="ECO:0000313" key="4">
    <source>
        <dbReference type="Proteomes" id="UP000015354"/>
    </source>
</evidence>
<organism evidence="3 4">
    <name type="scientific">Strigomonas culicis</name>
    <dbReference type="NCBI Taxonomy" id="28005"/>
    <lineage>
        <taxon>Eukaryota</taxon>
        <taxon>Discoba</taxon>
        <taxon>Euglenozoa</taxon>
        <taxon>Kinetoplastea</taxon>
        <taxon>Metakinetoplastina</taxon>
        <taxon>Trypanosomatida</taxon>
        <taxon>Trypanosomatidae</taxon>
        <taxon>Strigomonadinae</taxon>
        <taxon>Strigomonas</taxon>
    </lineage>
</organism>
<sequence length="812" mass="91542">MVICRQKYQSLNVYDYNRTQLSTTPSPERFMEEGSGSAPGQSQRPYASLDAIADQIVRGIPSEEEEAAGGRRHGLFADAVHVPSQYTPHKGVFTVRLSDAERKSAATCAYYFPHTHMAQQQQQQRMGSVPSWEEFQQDVALLKQLAHDPAAQQYARRRLLMLENKYNLHIALTNDDEEDYHVFVDEDAAEGEGARTATATMRAPGRRKKIHVMPGKIEKGGDLYQCTKVDVHCHVAGGFTAKRLLAFMKEKFETCPDDVVDVVMEGGRGGGGPTDGDGGRDAMAPKRRRRMKRERKVLLRDLMAEVLRKSLPTAAAGPAHAQLQHLTIAMLDVQAGKNTFNRFDNFNSRYSPMGFNQMRSVFLKTDNYMGGAYFAELIKRHCFAPQEDEGDRGVAAGLPPPPRAHTLFSEYRLSIYGRRQDEWERLAAWFVRHKVYSATNKWMVQVPRLFGLYRKSGLLQNFEEMLTNIFAPLWEASLHPERHPLLHFFLQHVSGFDSVDNESDREEDALLLAARSVDPVDYTRPENPPFQYYIYFMWANITSLNKLRARRGMSVFSFRPHAGESGDPYHMADVFFLADGVGHGINLRHQPLLQYLYYLAQVPLAMVPLSNNALFCRYRDNPFALLLKRGLLVSLGTDGALMFHRTDQPLIEEYSTAQQLWGLSPADLAEIALHSVWMCGFSREEKAAWLRSPLYAMRSIAGNHAAASHVAQTRIAFRYEAYQEELNYLSARAGAVEVPRAPGLAAPSVESIHCIELVGLTRSEVLRRRFLHQPVQAPAAAAGPPAAETKDEAEPPRTMVRAKRVVFARSKL</sequence>
<name>S9VI50_9TRYP</name>
<protein>
    <submittedName>
        <fullName evidence="3">AMP deaminase</fullName>
    </submittedName>
</protein>
<dbReference type="GO" id="GO:0032264">
    <property type="term" value="P:IMP salvage"/>
    <property type="evidence" value="ECO:0007669"/>
    <property type="project" value="InterPro"/>
</dbReference>
<keyword evidence="4" id="KW-1185">Reference proteome</keyword>